<dbReference type="AlphaFoldDB" id="A0A8J3JXQ8"/>
<evidence type="ECO:0008006" key="6">
    <source>
        <dbReference type="Google" id="ProtNLM"/>
    </source>
</evidence>
<sequence length="296" mass="31725">MRIVVAGASGFLGQPLVSTLRSSGHEVVQLVRRPAADASERQWDPAEPIRLPEGTDAVVNLCGVGVSDRRWTDEYQALILSSRVVPTATLARAVAAQRVPILINASGVGYYGDTGDREVTELSPSGDDFLAGISRHWEQATSPAAAAGARVSLLRTGYPLHRDGGFLKAQLVPFKMGIGGRLGNGRQWVPWISLFDWLAATQFILDNDQVEGPVNMVGPAPVTNAQFTKAFGAELHRPTVMPIPKAALKILYGEFGNEAYRSLRAMPGALTAAGFPFRHRTVTQALHAALTDPIPA</sequence>
<gene>
    <name evidence="4" type="ORF">Cch02nite_04740</name>
</gene>
<dbReference type="InterPro" id="IPR036291">
    <property type="entry name" value="NAD(P)-bd_dom_sf"/>
</dbReference>
<comment type="similarity">
    <text evidence="1">Belongs to the NAD(P)-dependent epimerase/dehydratase family. SDR39U1 subfamily.</text>
</comment>
<comment type="caution">
    <text evidence="4">The sequence shown here is derived from an EMBL/GenBank/DDBJ whole genome shotgun (WGS) entry which is preliminary data.</text>
</comment>
<dbReference type="PANTHER" id="PTHR11092">
    <property type="entry name" value="SUGAR NUCLEOTIDE EPIMERASE RELATED"/>
    <property type="match status" value="1"/>
</dbReference>
<evidence type="ECO:0000259" key="2">
    <source>
        <dbReference type="Pfam" id="PF01370"/>
    </source>
</evidence>
<dbReference type="SUPFAM" id="SSF51735">
    <property type="entry name" value="NAD(P)-binding Rossmann-fold domains"/>
    <property type="match status" value="1"/>
</dbReference>
<dbReference type="Proteomes" id="UP000619293">
    <property type="component" value="Unassembled WGS sequence"/>
</dbReference>
<feature type="domain" description="NAD-dependent epimerase/dehydratase" evidence="2">
    <location>
        <begin position="3"/>
        <end position="120"/>
    </location>
</feature>
<evidence type="ECO:0000256" key="1">
    <source>
        <dbReference type="ARBA" id="ARBA00009353"/>
    </source>
</evidence>
<reference evidence="4 5" key="1">
    <citation type="submission" date="2021-01" db="EMBL/GenBank/DDBJ databases">
        <title>Whole genome shotgun sequence of Catellatospora chokoriensis NBRC 107358.</title>
        <authorList>
            <person name="Komaki H."/>
            <person name="Tamura T."/>
        </authorList>
    </citation>
    <scope>NUCLEOTIDE SEQUENCE [LARGE SCALE GENOMIC DNA]</scope>
    <source>
        <strain evidence="4 5">NBRC 107358</strain>
    </source>
</reference>
<feature type="domain" description="DUF1731" evidence="3">
    <location>
        <begin position="243"/>
        <end position="288"/>
    </location>
</feature>
<organism evidence="4 5">
    <name type="scientific">Catellatospora chokoriensis</name>
    <dbReference type="NCBI Taxonomy" id="310353"/>
    <lineage>
        <taxon>Bacteria</taxon>
        <taxon>Bacillati</taxon>
        <taxon>Actinomycetota</taxon>
        <taxon>Actinomycetes</taxon>
        <taxon>Micromonosporales</taxon>
        <taxon>Micromonosporaceae</taxon>
        <taxon>Catellatospora</taxon>
    </lineage>
</organism>
<accession>A0A8J3JXQ8</accession>
<keyword evidence="5" id="KW-1185">Reference proteome</keyword>
<proteinExistence type="inferred from homology"/>
<dbReference type="InterPro" id="IPR010099">
    <property type="entry name" value="SDR39U1"/>
</dbReference>
<name>A0A8J3JXQ8_9ACTN</name>
<dbReference type="InterPro" id="IPR001509">
    <property type="entry name" value="Epimerase_deHydtase"/>
</dbReference>
<evidence type="ECO:0000313" key="4">
    <source>
        <dbReference type="EMBL" id="GIF87030.1"/>
    </source>
</evidence>
<evidence type="ECO:0000313" key="5">
    <source>
        <dbReference type="Proteomes" id="UP000619293"/>
    </source>
</evidence>
<protein>
    <recommendedName>
        <fullName evidence="6">TIGR01777 family protein</fullName>
    </recommendedName>
</protein>
<dbReference type="EMBL" id="BONG01000001">
    <property type="protein sequence ID" value="GIF87030.1"/>
    <property type="molecule type" value="Genomic_DNA"/>
</dbReference>
<dbReference type="InterPro" id="IPR013549">
    <property type="entry name" value="DUF1731"/>
</dbReference>
<dbReference type="Pfam" id="PF01370">
    <property type="entry name" value="Epimerase"/>
    <property type="match status" value="1"/>
</dbReference>
<dbReference type="RefSeq" id="WP_191842312.1">
    <property type="nucleotide sequence ID" value="NZ_BAAALB010000021.1"/>
</dbReference>
<dbReference type="PANTHER" id="PTHR11092:SF0">
    <property type="entry name" value="EPIMERASE FAMILY PROTEIN SDR39U1"/>
    <property type="match status" value="1"/>
</dbReference>
<dbReference type="Gene3D" id="3.40.50.720">
    <property type="entry name" value="NAD(P)-binding Rossmann-like Domain"/>
    <property type="match status" value="1"/>
</dbReference>
<dbReference type="Pfam" id="PF08338">
    <property type="entry name" value="DUF1731"/>
    <property type="match status" value="1"/>
</dbReference>
<evidence type="ECO:0000259" key="3">
    <source>
        <dbReference type="Pfam" id="PF08338"/>
    </source>
</evidence>
<dbReference type="NCBIfam" id="TIGR01777">
    <property type="entry name" value="yfcH"/>
    <property type="match status" value="1"/>
</dbReference>